<keyword evidence="17" id="KW-1185">Reference proteome</keyword>
<dbReference type="Pfam" id="PF10431">
    <property type="entry name" value="ClpB_D2-small"/>
    <property type="match status" value="1"/>
</dbReference>
<dbReference type="FunFam" id="3.40.50.300:FF:000025">
    <property type="entry name" value="ATP-dependent Clp protease subunit"/>
    <property type="match status" value="1"/>
</dbReference>
<dbReference type="InterPro" id="IPR004176">
    <property type="entry name" value="Clp_R_N"/>
</dbReference>
<dbReference type="Pfam" id="PF00004">
    <property type="entry name" value="AAA"/>
    <property type="match status" value="1"/>
</dbReference>
<evidence type="ECO:0000256" key="11">
    <source>
        <dbReference type="ARBA" id="ARBA00026057"/>
    </source>
</evidence>
<evidence type="ECO:0000259" key="15">
    <source>
        <dbReference type="PROSITE" id="PS51903"/>
    </source>
</evidence>
<dbReference type="CDD" id="cd19499">
    <property type="entry name" value="RecA-like_ClpB_Hsp104-like"/>
    <property type="match status" value="1"/>
</dbReference>
<dbReference type="InterPro" id="IPR050130">
    <property type="entry name" value="ClpA_ClpB"/>
</dbReference>
<dbReference type="FunFam" id="3.40.50.300:FF:000120">
    <property type="entry name" value="ATP-dependent chaperone ClpB"/>
    <property type="match status" value="1"/>
</dbReference>
<dbReference type="Gene3D" id="3.40.50.300">
    <property type="entry name" value="P-loop containing nucleotide triphosphate hydrolases"/>
    <property type="match status" value="3"/>
</dbReference>
<evidence type="ECO:0000256" key="9">
    <source>
        <dbReference type="ARBA" id="ARBA00023054"/>
    </source>
</evidence>
<protein>
    <recommendedName>
        <fullName evidence="3 14">Chaperone protein ClpB</fullName>
    </recommendedName>
</protein>
<keyword evidence="4 14" id="KW-0963">Cytoplasm</keyword>
<evidence type="ECO:0000256" key="8">
    <source>
        <dbReference type="ARBA" id="ARBA00023016"/>
    </source>
</evidence>
<dbReference type="InterPro" id="IPR003593">
    <property type="entry name" value="AAA+_ATPase"/>
</dbReference>
<evidence type="ECO:0000313" key="16">
    <source>
        <dbReference type="EMBL" id="KKF38009.1"/>
    </source>
</evidence>
<dbReference type="PANTHER" id="PTHR11638:SF18">
    <property type="entry name" value="HEAT SHOCK PROTEIN 104"/>
    <property type="match status" value="1"/>
</dbReference>
<comment type="subunit">
    <text evidence="11">Homohexamer. The oligomerization is ATP-dependent.</text>
</comment>
<evidence type="ECO:0000256" key="2">
    <source>
        <dbReference type="ARBA" id="ARBA00008675"/>
    </source>
</evidence>
<evidence type="ECO:0000256" key="7">
    <source>
        <dbReference type="ARBA" id="ARBA00022840"/>
    </source>
</evidence>
<keyword evidence="6 13" id="KW-0547">Nucleotide-binding</keyword>
<dbReference type="Gene3D" id="1.10.1780.10">
    <property type="entry name" value="Clp, N-terminal domain"/>
    <property type="match status" value="1"/>
</dbReference>
<dbReference type="PROSITE" id="PS51903">
    <property type="entry name" value="CLP_R"/>
    <property type="match status" value="1"/>
</dbReference>
<keyword evidence="7 13" id="KW-0067">ATP-binding</keyword>
<gene>
    <name evidence="14" type="primary">clpB</name>
    <name evidence="16" type="ORF">SY86_00215</name>
</gene>
<evidence type="ECO:0000256" key="14">
    <source>
        <dbReference type="RuleBase" id="RU362034"/>
    </source>
</evidence>
<feature type="domain" description="Clp R" evidence="15">
    <location>
        <begin position="3"/>
        <end position="146"/>
    </location>
</feature>
<dbReference type="InterPro" id="IPR017730">
    <property type="entry name" value="Chaperonin_ClpB"/>
</dbReference>
<evidence type="ECO:0000256" key="13">
    <source>
        <dbReference type="RuleBase" id="RU004432"/>
    </source>
</evidence>
<dbReference type="STRING" id="65700.SY86_00215"/>
<dbReference type="GO" id="GO:0005524">
    <property type="term" value="F:ATP binding"/>
    <property type="evidence" value="ECO:0007669"/>
    <property type="project" value="UniProtKB-UniRule"/>
</dbReference>
<comment type="caution">
    <text evidence="16">The sequence shown here is derived from an EMBL/GenBank/DDBJ whole genome shotgun (WGS) entry which is preliminary data.</text>
</comment>
<dbReference type="InterPro" id="IPR018368">
    <property type="entry name" value="ClpA/B_CS1"/>
</dbReference>
<evidence type="ECO:0000256" key="10">
    <source>
        <dbReference type="ARBA" id="ARBA00023186"/>
    </source>
</evidence>
<dbReference type="EMBL" id="JXNU01000001">
    <property type="protein sequence ID" value="KKF38009.1"/>
    <property type="molecule type" value="Genomic_DNA"/>
</dbReference>
<dbReference type="GO" id="GO:0042026">
    <property type="term" value="P:protein refolding"/>
    <property type="evidence" value="ECO:0007669"/>
    <property type="project" value="UniProtKB-UniRule"/>
</dbReference>
<dbReference type="SMART" id="SM01086">
    <property type="entry name" value="ClpB_D2-small"/>
    <property type="match status" value="1"/>
</dbReference>
<dbReference type="Proteomes" id="UP000033924">
    <property type="component" value="Unassembled WGS sequence"/>
</dbReference>
<comment type="similarity">
    <text evidence="2 13">Belongs to the ClpA/ClpB family.</text>
</comment>
<dbReference type="InterPro" id="IPR036628">
    <property type="entry name" value="Clp_N_dom_sf"/>
</dbReference>
<dbReference type="GO" id="GO:0034605">
    <property type="term" value="P:cellular response to heat"/>
    <property type="evidence" value="ECO:0007669"/>
    <property type="project" value="TreeGrafter"/>
</dbReference>
<proteinExistence type="inferred from homology"/>
<dbReference type="PATRIC" id="fig|65700.7.peg.49"/>
<evidence type="ECO:0000256" key="12">
    <source>
        <dbReference type="PROSITE-ProRule" id="PRU01251"/>
    </source>
</evidence>
<sequence length="857" mass="95660">MRLDRLTNKFQLALADAQSLALGHDNQFIEPLHLMSALLSQEGGSVGPLLTTAGIDVTSLANNIHQAITRLPRVEGSDGDVQPSSDLIRVLNLCDKFAQKRGDNFISSELFVLAALDSRGSLADLLKLAGATSEKLARAVEQIRGGENVNDQGAEDQRHALKKYTIDLTERAEKGKLDPVIGRDEEIRRTIQVLQRRTKNNPVLIGEPGVGKTAIVEGLAQRIINGEVPEGLKGRRVLALDMGALVAGAKYRGEFEERLKGVLNDLSKQEGNVILFIDELHTMVGAGKVDGAMDAGNMLKPALARGELHCVGATTLDEYRQYIEKDAALERRFQKVFVAEPSVEDTIAILRGLKERYELHHHVQITDPAIVAAATLSHRYIADRQLPDKAIDLIDEAASSIRMQIDSKPESLDRLERRIIQLKLEQQALKKESDDASIKRLDMLEDELTRKERDYSELEEEWKAEKASLSGTQTIKAELEQAKLLLEQARRSGDLAQMSELQYGKIPDLEKQLASATQSEGKTMRLLRNRVTDIEIADVLARWTGIPVDRMMEGERDKLLRMEQELHSRVIGQDEAVEAVSNAIRRSRAGLADPNRPIGSFLFLGPTGVGKTELCKALAHFMFDSDDAMVRLDMSEFMEKHAVSRLIGAPPGYIGYEEGGYLTEAVRRRPYSVILLDEVEKAHPDVFNILLQVLDDGRLTDGQGRTVDFRNTVVIMTSNLGSDLIQERFDALGYGEMKDVVMNVVTHHFRPEFINRIDEVVVFHPLGEKHIASIARIQLQRLYKRLNERGYELYISDKALHMLAENGYDPVYGARPLKRAIQQHIENPLAQQILSGSLVPGKKIEMDVENDTIIAHQ</sequence>
<comment type="function">
    <text evidence="14">Part of a stress-induced multi-chaperone system, it is involved in the recovery of the cell from heat-induced damage, in cooperation with DnaK, DnaJ and GrpE.</text>
</comment>
<dbReference type="NCBIfam" id="NF008118">
    <property type="entry name" value="PRK10865.1"/>
    <property type="match status" value="1"/>
</dbReference>
<evidence type="ECO:0000256" key="4">
    <source>
        <dbReference type="ARBA" id="ARBA00022490"/>
    </source>
</evidence>
<dbReference type="GO" id="GO:0005829">
    <property type="term" value="C:cytosol"/>
    <property type="evidence" value="ECO:0007669"/>
    <property type="project" value="UniProtKB-ARBA"/>
</dbReference>
<evidence type="ECO:0000256" key="1">
    <source>
        <dbReference type="ARBA" id="ARBA00004496"/>
    </source>
</evidence>
<dbReference type="Pfam" id="PF17871">
    <property type="entry name" value="AAA_lid_9"/>
    <property type="match status" value="1"/>
</dbReference>
<dbReference type="PROSITE" id="PS00870">
    <property type="entry name" value="CLPAB_1"/>
    <property type="match status" value="1"/>
</dbReference>
<dbReference type="FunFam" id="1.10.1780.10:FF:000003">
    <property type="entry name" value="ATP-dependent chaperone ClpB"/>
    <property type="match status" value="1"/>
</dbReference>
<dbReference type="Gene3D" id="1.10.8.60">
    <property type="match status" value="1"/>
</dbReference>
<dbReference type="SUPFAM" id="SSF81923">
    <property type="entry name" value="Double Clp-N motif"/>
    <property type="match status" value="1"/>
</dbReference>
<comment type="subcellular location">
    <subcellularLocation>
        <location evidence="1 14">Cytoplasm</location>
    </subcellularLocation>
</comment>
<evidence type="ECO:0000256" key="6">
    <source>
        <dbReference type="ARBA" id="ARBA00022741"/>
    </source>
</evidence>
<evidence type="ECO:0000313" key="17">
    <source>
        <dbReference type="Proteomes" id="UP000033924"/>
    </source>
</evidence>
<keyword evidence="5 12" id="KW-0677">Repeat</keyword>
<accession>A0A0M2KGB8</accession>
<keyword evidence="10 13" id="KW-0143">Chaperone</keyword>
<reference evidence="16 17" key="1">
    <citation type="submission" date="2015-01" db="EMBL/GenBank/DDBJ databases">
        <title>Erwinia tracheiphila.</title>
        <authorList>
            <person name="Shapiro L.R."/>
        </authorList>
    </citation>
    <scope>NUCLEOTIDE SEQUENCE [LARGE SCALE GENOMIC DNA]</scope>
    <source>
        <strain evidence="16 17">BuffGH</strain>
    </source>
</reference>
<dbReference type="CDD" id="cd00009">
    <property type="entry name" value="AAA"/>
    <property type="match status" value="1"/>
</dbReference>
<dbReference type="Pfam" id="PF07724">
    <property type="entry name" value="AAA_2"/>
    <property type="match status" value="1"/>
</dbReference>
<dbReference type="PROSITE" id="PS00871">
    <property type="entry name" value="CLPAB_2"/>
    <property type="match status" value="1"/>
</dbReference>
<dbReference type="NCBIfam" id="TIGR03346">
    <property type="entry name" value="chaperone_ClpB"/>
    <property type="match status" value="1"/>
</dbReference>
<evidence type="ECO:0000256" key="3">
    <source>
        <dbReference type="ARBA" id="ARBA00017574"/>
    </source>
</evidence>
<keyword evidence="9 14" id="KW-0175">Coiled coil</keyword>
<dbReference type="SMART" id="SM00382">
    <property type="entry name" value="AAA"/>
    <property type="match status" value="2"/>
</dbReference>
<dbReference type="InterPro" id="IPR027417">
    <property type="entry name" value="P-loop_NTPase"/>
</dbReference>
<feature type="coiled-coil region" evidence="14">
    <location>
        <begin position="412"/>
        <end position="492"/>
    </location>
</feature>
<dbReference type="InterPro" id="IPR019489">
    <property type="entry name" value="Clp_ATPase_C"/>
</dbReference>
<name>A0A0M2KGB8_9GAMM</name>
<dbReference type="PANTHER" id="PTHR11638">
    <property type="entry name" value="ATP-DEPENDENT CLP PROTEASE"/>
    <property type="match status" value="1"/>
</dbReference>
<dbReference type="InterPro" id="IPR041546">
    <property type="entry name" value="ClpA/ClpB_AAA_lid"/>
</dbReference>
<dbReference type="InterPro" id="IPR001270">
    <property type="entry name" value="ClpA/B"/>
</dbReference>
<dbReference type="PRINTS" id="PR00300">
    <property type="entry name" value="CLPPROTEASEA"/>
</dbReference>
<dbReference type="InterPro" id="IPR003959">
    <property type="entry name" value="ATPase_AAA_core"/>
</dbReference>
<evidence type="ECO:0000256" key="5">
    <source>
        <dbReference type="ARBA" id="ARBA00022737"/>
    </source>
</evidence>
<dbReference type="AlphaFoldDB" id="A0A0M2KGB8"/>
<dbReference type="GO" id="GO:0016887">
    <property type="term" value="F:ATP hydrolysis activity"/>
    <property type="evidence" value="ECO:0007669"/>
    <property type="project" value="InterPro"/>
</dbReference>
<dbReference type="GO" id="GO:0042802">
    <property type="term" value="F:identical protein binding"/>
    <property type="evidence" value="ECO:0007669"/>
    <property type="project" value="UniProtKB-ARBA"/>
</dbReference>
<keyword evidence="8 14" id="KW-0346">Stress response</keyword>
<organism evidence="16 17">
    <name type="scientific">Erwinia tracheiphila</name>
    <dbReference type="NCBI Taxonomy" id="65700"/>
    <lineage>
        <taxon>Bacteria</taxon>
        <taxon>Pseudomonadati</taxon>
        <taxon>Pseudomonadota</taxon>
        <taxon>Gammaproteobacteria</taxon>
        <taxon>Enterobacterales</taxon>
        <taxon>Erwiniaceae</taxon>
        <taxon>Erwinia</taxon>
    </lineage>
</organism>
<dbReference type="Pfam" id="PF02861">
    <property type="entry name" value="Clp_N"/>
    <property type="match status" value="1"/>
</dbReference>
<dbReference type="InterPro" id="IPR028299">
    <property type="entry name" value="ClpA/B_CS2"/>
</dbReference>
<comment type="subunit">
    <text evidence="14">Homohexamer; The oligomerization is ATP-dependent.</text>
</comment>
<dbReference type="FunFam" id="1.10.8.60:FF:000017">
    <property type="entry name" value="ATP-dependent chaperone ClpB"/>
    <property type="match status" value="1"/>
</dbReference>
<dbReference type="FunFam" id="3.40.50.300:FF:000010">
    <property type="entry name" value="Chaperone clpB 1, putative"/>
    <property type="match status" value="1"/>
</dbReference>
<dbReference type="SUPFAM" id="SSF52540">
    <property type="entry name" value="P-loop containing nucleoside triphosphate hydrolases"/>
    <property type="match status" value="2"/>
</dbReference>